<name>A0ABU0D893_9BACI</name>
<organism evidence="2 3">
    <name type="scientific">Lederbergia wuyishanensis</name>
    <dbReference type="NCBI Taxonomy" id="1347903"/>
    <lineage>
        <taxon>Bacteria</taxon>
        <taxon>Bacillati</taxon>
        <taxon>Bacillota</taxon>
        <taxon>Bacilli</taxon>
        <taxon>Bacillales</taxon>
        <taxon>Bacillaceae</taxon>
        <taxon>Lederbergia</taxon>
    </lineage>
</organism>
<sequence length="126" mass="14639">MSVNLKSNIKHFSAIFFVSNRKKVMDYYSKLGFWCDYEMGFVERDGLMLIFHESENPKSIIPNSPLHGKEALHIFAMVEGIDGLYEEFMSKGAVFHYTLKTNQYKMREFAIIDPQGYTIGFGEFLD</sequence>
<feature type="domain" description="Glyoxalase/fosfomycin resistance/dioxygenase" evidence="1">
    <location>
        <begin position="10"/>
        <end position="120"/>
    </location>
</feature>
<dbReference type="InterPro" id="IPR004360">
    <property type="entry name" value="Glyas_Fos-R_dOase_dom"/>
</dbReference>
<dbReference type="Pfam" id="PF00903">
    <property type="entry name" value="Glyoxalase"/>
    <property type="match status" value="1"/>
</dbReference>
<dbReference type="Gene3D" id="3.10.180.10">
    <property type="entry name" value="2,3-Dihydroxybiphenyl 1,2-Dioxygenase, domain 1"/>
    <property type="match status" value="1"/>
</dbReference>
<evidence type="ECO:0000259" key="1">
    <source>
        <dbReference type="Pfam" id="PF00903"/>
    </source>
</evidence>
<evidence type="ECO:0000313" key="2">
    <source>
        <dbReference type="EMBL" id="MDQ0344561.1"/>
    </source>
</evidence>
<dbReference type="Proteomes" id="UP001232343">
    <property type="component" value="Unassembled WGS sequence"/>
</dbReference>
<dbReference type="EMBL" id="JAUSUO010000010">
    <property type="protein sequence ID" value="MDQ0344561.1"/>
    <property type="molecule type" value="Genomic_DNA"/>
</dbReference>
<keyword evidence="3" id="KW-1185">Reference proteome</keyword>
<proteinExistence type="predicted"/>
<dbReference type="SUPFAM" id="SSF54593">
    <property type="entry name" value="Glyoxalase/Bleomycin resistance protein/Dihydroxybiphenyl dioxygenase"/>
    <property type="match status" value="1"/>
</dbReference>
<dbReference type="RefSeq" id="WP_244682902.1">
    <property type="nucleotide sequence ID" value="NZ_JALIRM010000013.1"/>
</dbReference>
<dbReference type="InterPro" id="IPR029068">
    <property type="entry name" value="Glyas_Bleomycin-R_OHBP_Dase"/>
</dbReference>
<gene>
    <name evidence="2" type="ORF">J2S14_003405</name>
</gene>
<accession>A0ABU0D893</accession>
<evidence type="ECO:0000313" key="3">
    <source>
        <dbReference type="Proteomes" id="UP001232343"/>
    </source>
</evidence>
<comment type="caution">
    <text evidence="2">The sequence shown here is derived from an EMBL/GenBank/DDBJ whole genome shotgun (WGS) entry which is preliminary data.</text>
</comment>
<reference evidence="2 3" key="1">
    <citation type="submission" date="2023-07" db="EMBL/GenBank/DDBJ databases">
        <title>Genomic Encyclopedia of Type Strains, Phase IV (KMG-IV): sequencing the most valuable type-strain genomes for metagenomic binning, comparative biology and taxonomic classification.</title>
        <authorList>
            <person name="Goeker M."/>
        </authorList>
    </citation>
    <scope>NUCLEOTIDE SEQUENCE [LARGE SCALE GENOMIC DNA]</scope>
    <source>
        <strain evidence="2 3">DSM 27848</strain>
    </source>
</reference>
<protein>
    <recommendedName>
        <fullName evidence="1">Glyoxalase/fosfomycin resistance/dioxygenase domain-containing protein</fullName>
    </recommendedName>
</protein>